<dbReference type="PANTHER" id="PTHR42753:SF2">
    <property type="entry name" value="PROLINE--TRNA LIGASE"/>
    <property type="match status" value="1"/>
</dbReference>
<dbReference type="InterPro" id="IPR033730">
    <property type="entry name" value="ProRS_core_prok"/>
</dbReference>
<evidence type="ECO:0000256" key="8">
    <source>
        <dbReference type="ARBA" id="ARBA00023146"/>
    </source>
</evidence>
<dbReference type="CDD" id="cd00861">
    <property type="entry name" value="ProRS_anticodon_short"/>
    <property type="match status" value="1"/>
</dbReference>
<dbReference type="GO" id="GO:0002161">
    <property type="term" value="F:aminoacyl-tRNA deacylase activity"/>
    <property type="evidence" value="ECO:0007669"/>
    <property type="project" value="InterPro"/>
</dbReference>
<gene>
    <name evidence="10" type="primary">proS</name>
    <name evidence="12" type="ordered locus">Terro_0744</name>
</gene>
<keyword evidence="6 10" id="KW-0067">ATP-binding</keyword>
<keyword evidence="3 10" id="KW-0963">Cytoplasm</keyword>
<protein>
    <recommendedName>
        <fullName evidence="10">Proline--tRNA ligase</fullName>
        <ecNumber evidence="10">6.1.1.15</ecNumber>
    </recommendedName>
    <alternativeName>
        <fullName evidence="10">Prolyl-tRNA synthetase</fullName>
        <shortName evidence="10">ProRS</shortName>
    </alternativeName>
</protein>
<dbReference type="STRING" id="926566.Terro_0744"/>
<dbReference type="SUPFAM" id="SSF55681">
    <property type="entry name" value="Class II aaRS and biotin synthetases"/>
    <property type="match status" value="1"/>
</dbReference>
<evidence type="ECO:0000256" key="5">
    <source>
        <dbReference type="ARBA" id="ARBA00022741"/>
    </source>
</evidence>
<comment type="subcellular location">
    <subcellularLocation>
        <location evidence="1 10">Cytoplasm</location>
    </subcellularLocation>
</comment>
<evidence type="ECO:0000256" key="7">
    <source>
        <dbReference type="ARBA" id="ARBA00022917"/>
    </source>
</evidence>
<dbReference type="Pfam" id="PF03129">
    <property type="entry name" value="HGTP_anticodon"/>
    <property type="match status" value="1"/>
</dbReference>
<dbReference type="GO" id="GO:0005829">
    <property type="term" value="C:cytosol"/>
    <property type="evidence" value="ECO:0007669"/>
    <property type="project" value="TreeGrafter"/>
</dbReference>
<dbReference type="OrthoDB" id="9809052at2"/>
<dbReference type="Gene3D" id="3.40.50.800">
    <property type="entry name" value="Anticodon-binding domain"/>
    <property type="match status" value="1"/>
</dbReference>
<dbReference type="EC" id="6.1.1.15" evidence="10"/>
<dbReference type="EMBL" id="CP003379">
    <property type="protein sequence ID" value="AFL87079.1"/>
    <property type="molecule type" value="Genomic_DNA"/>
</dbReference>
<keyword evidence="5 10" id="KW-0547">Nucleotide-binding</keyword>
<keyword evidence="8 10" id="KW-0030">Aminoacyl-tRNA synthetase</keyword>
<dbReference type="InterPro" id="IPR002316">
    <property type="entry name" value="Pro-tRNA-ligase_IIa"/>
</dbReference>
<dbReference type="CDD" id="cd00779">
    <property type="entry name" value="ProRS_core_prok"/>
    <property type="match status" value="1"/>
</dbReference>
<dbReference type="InterPro" id="IPR036621">
    <property type="entry name" value="Anticodon-bd_dom_sf"/>
</dbReference>
<evidence type="ECO:0000256" key="4">
    <source>
        <dbReference type="ARBA" id="ARBA00022598"/>
    </source>
</evidence>
<name>I3ZCW1_TERRK</name>
<comment type="similarity">
    <text evidence="10">Belongs to the class-II aminoacyl-tRNA synthetase family. ProS type 1 subfamily.</text>
</comment>
<evidence type="ECO:0000256" key="3">
    <source>
        <dbReference type="ARBA" id="ARBA00022490"/>
    </source>
</evidence>
<evidence type="ECO:0000256" key="10">
    <source>
        <dbReference type="HAMAP-Rule" id="MF_01569"/>
    </source>
</evidence>
<dbReference type="NCBIfam" id="NF006625">
    <property type="entry name" value="PRK09194.1"/>
    <property type="match status" value="1"/>
</dbReference>
<evidence type="ECO:0000256" key="6">
    <source>
        <dbReference type="ARBA" id="ARBA00022840"/>
    </source>
</evidence>
<keyword evidence="13" id="KW-1185">Reference proteome</keyword>
<dbReference type="AlphaFoldDB" id="I3ZCW1"/>
<dbReference type="GO" id="GO:0004827">
    <property type="term" value="F:proline-tRNA ligase activity"/>
    <property type="evidence" value="ECO:0007669"/>
    <property type="project" value="UniProtKB-UniRule"/>
</dbReference>
<dbReference type="NCBIfam" id="TIGR00409">
    <property type="entry name" value="proS_fam_II"/>
    <property type="match status" value="1"/>
</dbReference>
<dbReference type="SUPFAM" id="SSF52954">
    <property type="entry name" value="Class II aaRS ABD-related"/>
    <property type="match status" value="1"/>
</dbReference>
<dbReference type="KEGG" id="trs:Terro_0744"/>
<dbReference type="InterPro" id="IPR050062">
    <property type="entry name" value="Pro-tRNA_synthetase"/>
</dbReference>
<dbReference type="InterPro" id="IPR004500">
    <property type="entry name" value="Pro-tRNA-synth_IIa_bac-type"/>
</dbReference>
<feature type="domain" description="Aminoacyl-transfer RNA synthetases class-II family profile" evidence="11">
    <location>
        <begin position="54"/>
        <end position="492"/>
    </location>
</feature>
<dbReference type="HOGENOM" id="CLU_016739_0_0_0"/>
<dbReference type="PATRIC" id="fig|926566.3.peg.738"/>
<evidence type="ECO:0000259" key="11">
    <source>
        <dbReference type="PROSITE" id="PS50862"/>
    </source>
</evidence>
<dbReference type="GO" id="GO:0005524">
    <property type="term" value="F:ATP binding"/>
    <property type="evidence" value="ECO:0007669"/>
    <property type="project" value="UniProtKB-UniRule"/>
</dbReference>
<evidence type="ECO:0000313" key="12">
    <source>
        <dbReference type="EMBL" id="AFL87079.1"/>
    </source>
</evidence>
<dbReference type="Pfam" id="PF04073">
    <property type="entry name" value="tRNA_edit"/>
    <property type="match status" value="1"/>
</dbReference>
<dbReference type="PRINTS" id="PR01046">
    <property type="entry name" value="TRNASYNTHPRO"/>
</dbReference>
<dbReference type="InterPro" id="IPR002314">
    <property type="entry name" value="aa-tRNA-synt_IIb"/>
</dbReference>
<comment type="subunit">
    <text evidence="2 10">Homodimer.</text>
</comment>
<dbReference type="InterPro" id="IPR036754">
    <property type="entry name" value="YbaK/aa-tRNA-synt-asso_dom_sf"/>
</dbReference>
<reference evidence="12 13" key="1">
    <citation type="submission" date="2012-06" db="EMBL/GenBank/DDBJ databases">
        <title>Complete genome of Terriglobus roseus DSM 18391.</title>
        <authorList>
            <consortium name="US DOE Joint Genome Institute (JGI-PGF)"/>
            <person name="Lucas S."/>
            <person name="Copeland A."/>
            <person name="Lapidus A."/>
            <person name="Glavina del Rio T."/>
            <person name="Dalin E."/>
            <person name="Tice H."/>
            <person name="Bruce D."/>
            <person name="Goodwin L."/>
            <person name="Pitluck S."/>
            <person name="Peters L."/>
            <person name="Mikhailova N."/>
            <person name="Munk A.C.C."/>
            <person name="Kyrpides N."/>
            <person name="Mavromatis K."/>
            <person name="Ivanova N."/>
            <person name="Brettin T."/>
            <person name="Detter J.C."/>
            <person name="Han C."/>
            <person name="Larimer F."/>
            <person name="Land M."/>
            <person name="Hauser L."/>
            <person name="Markowitz V."/>
            <person name="Cheng J.-F."/>
            <person name="Hugenholtz P."/>
            <person name="Woyke T."/>
            <person name="Wu D."/>
            <person name="Brambilla E."/>
            <person name="Klenk H.-P."/>
            <person name="Eisen J.A."/>
        </authorList>
    </citation>
    <scope>NUCLEOTIDE SEQUENCE [LARGE SCALE GENOMIC DNA]</scope>
    <source>
        <strain evidence="13">DSM 18391 / NRRL B-41598 / KBS 63</strain>
    </source>
</reference>
<evidence type="ECO:0000313" key="13">
    <source>
        <dbReference type="Proteomes" id="UP000006056"/>
    </source>
</evidence>
<dbReference type="InterPro" id="IPR007214">
    <property type="entry name" value="YbaK/aa-tRNA-synth-assoc-dom"/>
</dbReference>
<evidence type="ECO:0000256" key="9">
    <source>
        <dbReference type="ARBA" id="ARBA00047671"/>
    </source>
</evidence>
<dbReference type="CDD" id="cd04334">
    <property type="entry name" value="ProRS-INS"/>
    <property type="match status" value="1"/>
</dbReference>
<evidence type="ECO:0000256" key="2">
    <source>
        <dbReference type="ARBA" id="ARBA00011738"/>
    </source>
</evidence>
<dbReference type="SUPFAM" id="SSF55826">
    <property type="entry name" value="YbaK/ProRS associated domain"/>
    <property type="match status" value="1"/>
</dbReference>
<dbReference type="PANTHER" id="PTHR42753">
    <property type="entry name" value="MITOCHONDRIAL RIBOSOME PROTEIN L39/PROLYL-TRNA LIGASE FAMILY MEMBER"/>
    <property type="match status" value="1"/>
</dbReference>
<dbReference type="GO" id="GO:0006433">
    <property type="term" value="P:prolyl-tRNA aminoacylation"/>
    <property type="evidence" value="ECO:0007669"/>
    <property type="project" value="UniProtKB-UniRule"/>
</dbReference>
<keyword evidence="4 10" id="KW-0436">Ligase</keyword>
<dbReference type="InterPro" id="IPR006195">
    <property type="entry name" value="aa-tRNA-synth_II"/>
</dbReference>
<dbReference type="Proteomes" id="UP000006056">
    <property type="component" value="Chromosome"/>
</dbReference>
<dbReference type="InterPro" id="IPR023717">
    <property type="entry name" value="Pro-tRNA-Synthase_IIa_type1"/>
</dbReference>
<sequence>MQRWSKLFIPTLRDVPADAEVASHQILLRAGYIRQLGAGIYSYLPLATRAINKINRIVREEMDTIAQEFFLPALNPREIWEESGRWTGMGDNMFRLKDRKGADLCLGMTHEEIMTSIARGELRSYKQLPQIWYQIQTKFRDEPRPKSGLLRVRQFTMKDSYSFDIDDAGLDESYNKHDAAYRRIFTRCGLEFVAVEADSGAMGGSQSQEFMVYTDAGEDWIASSPDGKYAANIEKATSTLAPVTDLEASGDGTPELVHTPGQRTIDEVGAFLGVEKHAQIKTMALIATWPADAKGFVKTRAVVAFLRGDHQLNEAKLGSLVGGAELRPMVPEEIEATFNAPAGYLGPIGVAAAKPGEDKGTLVVLDASLEGRKNLIAGANKEEYHLRNVTPGRDFAPTAIADIRNINEGEPDPIGGQPLRLGKAVEIGHIFKLGYKYSQSMGARVLDKNGKEVTPIMGSYGIGIERILTSAIEQSAAKNGKNDRGEYSYALPPSIAPFEVVVTVTKQSDVTLAAAGEQIALDLEKAGFDVLLDDRNDSAGSKFKDADLIGVPYRVTIGKGLAEGTLEVVDRLAGKTENIAVADVVNAMIKLRQQTVGTVGASNAK</sequence>
<dbReference type="InterPro" id="IPR045864">
    <property type="entry name" value="aa-tRNA-synth_II/BPL/LPL"/>
</dbReference>
<dbReference type="Pfam" id="PF00587">
    <property type="entry name" value="tRNA-synt_2b"/>
    <property type="match status" value="1"/>
</dbReference>
<dbReference type="HAMAP" id="MF_01569">
    <property type="entry name" value="Pro_tRNA_synth_type1"/>
    <property type="match status" value="1"/>
</dbReference>
<dbReference type="Gene3D" id="3.30.930.10">
    <property type="entry name" value="Bira Bifunctional Protein, Domain 2"/>
    <property type="match status" value="2"/>
</dbReference>
<dbReference type="PROSITE" id="PS50862">
    <property type="entry name" value="AA_TRNA_LIGASE_II"/>
    <property type="match status" value="1"/>
</dbReference>
<comment type="function">
    <text evidence="10">Catalyzes the attachment of proline to tRNA(Pro) in a two-step reaction: proline is first activated by ATP to form Pro-AMP and then transferred to the acceptor end of tRNA(Pro). As ProRS can inadvertently accommodate and process non-cognate amino acids such as alanine and cysteine, to avoid such errors it has two additional distinct editing activities against alanine. One activity is designated as 'pretransfer' editing and involves the tRNA(Pro)-independent hydrolysis of activated Ala-AMP. The other activity is designated 'posttransfer' editing and involves deacylation of mischarged Ala-tRNA(Pro). The misacylated Cys-tRNA(Pro) is not edited by ProRS.</text>
</comment>
<accession>I3ZCW1</accession>
<evidence type="ECO:0000256" key="1">
    <source>
        <dbReference type="ARBA" id="ARBA00004496"/>
    </source>
</evidence>
<dbReference type="eggNOG" id="COG0442">
    <property type="taxonomic scope" value="Bacteria"/>
</dbReference>
<proteinExistence type="inferred from homology"/>
<dbReference type="InterPro" id="IPR004154">
    <property type="entry name" value="Anticodon-bd"/>
</dbReference>
<organism evidence="12 13">
    <name type="scientific">Terriglobus roseus (strain DSM 18391 / NRRL B-41598 / KBS 63)</name>
    <dbReference type="NCBI Taxonomy" id="926566"/>
    <lineage>
        <taxon>Bacteria</taxon>
        <taxon>Pseudomonadati</taxon>
        <taxon>Acidobacteriota</taxon>
        <taxon>Terriglobia</taxon>
        <taxon>Terriglobales</taxon>
        <taxon>Acidobacteriaceae</taxon>
        <taxon>Terriglobus</taxon>
    </lineage>
</organism>
<comment type="domain">
    <text evidence="10">Consists of three domains: the N-terminal catalytic domain, the editing domain and the C-terminal anticodon-binding domain.</text>
</comment>
<dbReference type="RefSeq" id="WP_014784648.1">
    <property type="nucleotide sequence ID" value="NC_018014.1"/>
</dbReference>
<dbReference type="InterPro" id="IPR044140">
    <property type="entry name" value="ProRS_anticodon_short"/>
</dbReference>
<dbReference type="Gene3D" id="3.90.960.10">
    <property type="entry name" value="YbaK/aminoacyl-tRNA synthetase-associated domain"/>
    <property type="match status" value="1"/>
</dbReference>
<comment type="catalytic activity">
    <reaction evidence="9 10">
        <text>tRNA(Pro) + L-proline + ATP = L-prolyl-tRNA(Pro) + AMP + diphosphate</text>
        <dbReference type="Rhea" id="RHEA:14305"/>
        <dbReference type="Rhea" id="RHEA-COMP:9700"/>
        <dbReference type="Rhea" id="RHEA-COMP:9702"/>
        <dbReference type="ChEBI" id="CHEBI:30616"/>
        <dbReference type="ChEBI" id="CHEBI:33019"/>
        <dbReference type="ChEBI" id="CHEBI:60039"/>
        <dbReference type="ChEBI" id="CHEBI:78442"/>
        <dbReference type="ChEBI" id="CHEBI:78532"/>
        <dbReference type="ChEBI" id="CHEBI:456215"/>
        <dbReference type="EC" id="6.1.1.15"/>
    </reaction>
</comment>
<keyword evidence="7 10" id="KW-0648">Protein biosynthesis</keyword>